<name>A0A6J6WPD7_9ZZZZ</name>
<dbReference type="GO" id="GO:0016075">
    <property type="term" value="P:rRNA catabolic process"/>
    <property type="evidence" value="ECO:0007669"/>
    <property type="project" value="TreeGrafter"/>
</dbReference>
<dbReference type="PANTHER" id="PTHR33988:SF2">
    <property type="entry name" value="ENDORIBONUCLEASE MAZF"/>
    <property type="match status" value="1"/>
</dbReference>
<protein>
    <submittedName>
        <fullName evidence="1">Unannotated protein</fullName>
    </submittedName>
</protein>
<dbReference type="EMBL" id="CAFAAI010000001">
    <property type="protein sequence ID" value="CAB4785104.1"/>
    <property type="molecule type" value="Genomic_DNA"/>
</dbReference>
<reference evidence="1" key="1">
    <citation type="submission" date="2020-05" db="EMBL/GenBank/DDBJ databases">
        <authorList>
            <person name="Chiriac C."/>
            <person name="Salcher M."/>
            <person name="Ghai R."/>
            <person name="Kavagutti S V."/>
        </authorList>
    </citation>
    <scope>NUCLEOTIDE SEQUENCE</scope>
</reference>
<accession>A0A6J6WPD7</accession>
<dbReference type="PANTHER" id="PTHR33988">
    <property type="entry name" value="ENDORIBONUCLEASE MAZF-RELATED"/>
    <property type="match status" value="1"/>
</dbReference>
<dbReference type="GO" id="GO:0004521">
    <property type="term" value="F:RNA endonuclease activity"/>
    <property type="evidence" value="ECO:0007669"/>
    <property type="project" value="TreeGrafter"/>
</dbReference>
<sequence>MQRGEVYRFKVPKGLGHEQQGERYGLVLQSDALLPRSVVVIAPTSRSAKPASFRPEVVVSGDVTRVLVEQLGAVDVQRLGRRVGRLTAAEMWAVDEAILTVLGLD</sequence>
<dbReference type="AlphaFoldDB" id="A0A6J6WPD7"/>
<dbReference type="GO" id="GO:0006402">
    <property type="term" value="P:mRNA catabolic process"/>
    <property type="evidence" value="ECO:0007669"/>
    <property type="project" value="TreeGrafter"/>
</dbReference>
<dbReference type="InterPro" id="IPR003477">
    <property type="entry name" value="PemK-like"/>
</dbReference>
<dbReference type="Gene3D" id="2.30.30.110">
    <property type="match status" value="1"/>
</dbReference>
<evidence type="ECO:0000313" key="1">
    <source>
        <dbReference type="EMBL" id="CAB4785104.1"/>
    </source>
</evidence>
<dbReference type="Pfam" id="PF02452">
    <property type="entry name" value="PemK_toxin"/>
    <property type="match status" value="1"/>
</dbReference>
<organism evidence="1">
    <name type="scientific">freshwater metagenome</name>
    <dbReference type="NCBI Taxonomy" id="449393"/>
    <lineage>
        <taxon>unclassified sequences</taxon>
        <taxon>metagenomes</taxon>
        <taxon>ecological metagenomes</taxon>
    </lineage>
</organism>
<dbReference type="SUPFAM" id="SSF50118">
    <property type="entry name" value="Cell growth inhibitor/plasmid maintenance toxic component"/>
    <property type="match status" value="1"/>
</dbReference>
<dbReference type="GO" id="GO:0003677">
    <property type="term" value="F:DNA binding"/>
    <property type="evidence" value="ECO:0007669"/>
    <property type="project" value="InterPro"/>
</dbReference>
<proteinExistence type="predicted"/>
<dbReference type="InterPro" id="IPR011067">
    <property type="entry name" value="Plasmid_toxin/cell-grow_inhib"/>
</dbReference>
<gene>
    <name evidence="1" type="ORF">UFOPK2992_00018</name>
</gene>